<comment type="cofactor">
    <cofactor evidence="1 7">
        <name>heme</name>
        <dbReference type="ChEBI" id="CHEBI:30413"/>
    </cofactor>
</comment>
<dbReference type="Gene3D" id="1.10.630.10">
    <property type="entry name" value="Cytochrome P450"/>
    <property type="match status" value="1"/>
</dbReference>
<dbReference type="SUPFAM" id="SSF53335">
    <property type="entry name" value="S-adenosyl-L-methionine-dependent methyltransferases"/>
    <property type="match status" value="1"/>
</dbReference>
<dbReference type="Pfam" id="PF00067">
    <property type="entry name" value="p450"/>
    <property type="match status" value="2"/>
</dbReference>
<evidence type="ECO:0000256" key="5">
    <source>
        <dbReference type="ARBA" id="ARBA00023004"/>
    </source>
</evidence>
<comment type="caution">
    <text evidence="9">The sequence shown here is derived from an EMBL/GenBank/DDBJ whole genome shotgun (WGS) entry which is preliminary data.</text>
</comment>
<evidence type="ECO:0000256" key="6">
    <source>
        <dbReference type="ARBA" id="ARBA00023033"/>
    </source>
</evidence>
<dbReference type="OrthoDB" id="1470350at2759"/>
<dbReference type="PANTHER" id="PTHR24305">
    <property type="entry name" value="CYTOCHROME P450"/>
    <property type="match status" value="1"/>
</dbReference>
<sequence length="1167" mass="128110">MSLPWVIVADPLESQDILLRRTKELDRARFIIEVTGDLLPDFHGGLPSTDPRYKSNRSMINQLMAPTFIDQISGPNVYRSVSTLMELWRIKCTLAAGHPFEAHRDVRYAALDGMIASSSSLPDEQSITTQQLAAIRNYSPDLPQETNAPLEFPAPRIPEIAQALMVLADFQMYSLLSPVPRLTSRVMLKFPHFRRAVAEKDKYIRSEIDKAVRKIDEGDCEPKDAFHSVTLRERELASKQGRPPAYHKRAIYDEFYGFIQAGHETSATTISWGLKHLADNQAAQDRLRRDLQDVMPQAVREKRQPTFEEIANARIPYLDAVVHEVLRLAHVIDFLIREATQDTVVMGHRIPKGTNIFLLSGGPGFVEPRLPFVDDAARSPGARRGSGKQLAGDWDDDTIRQFRPERWIATEPGGGTGQEEEEEVHDPTAGPLLAFGMGPRVCFGKRLALATLRTTFALAVWNFRLLECPPELSSYRGVQRSTPLYRAGSQYRSSKSKDRVHMSSPQSPESAAAGASGASAAAAPAPASAPAAPQDHGEAIEPAAPGTLDEEDFTPSDFDVNSVTDSTSVTSSLYHFAYETGRRYHQYKDARYPIPNDDTEQAREDMKHVMMKELTNGKLYFAPIGKTPKKIIDLGTGTGIWAIEMADEFPGAEVVGIDQTPIQPDWVPPNLRFLVDNIEDEWLCGSDYDLVHLRQIFPVLKNPDKVLRNAYENLKPGGWIEIQELGGHALCDDGSAPEDYQVEKFMDMCTEALAKFGADFRLGNKLQEPLERAGFTNITCRKLKVPIGPWAKDKRLRLIGMYYRLVMKDFLGAMAARPFQALGLTQAEIEVFLWMGSVACKRHIFNTSVLQTPQQVRVHSTTPEQQPDILRADDPPGAELVDDLRQDVRAVVQAGDAHQLPVLPGRGADLRQGADELGVVPVRQRADLAGEVVGADEQHVAARQRRDVVDGGERVGRLDHDEDGRAGGVHLGLDHRGRERRELKVREAGADGAVAEGWVLGDVDGSAGVICHERKGEKARLAVCVESGLSQPGGYRCIVCKTPTDTVDVGNDDAHGPGIEHPLHEAEAALVRDPDEGGDAGRVGGDAQLPGVSYRQRGVLEVDEERVVAGGLCDVDNLAAGDDLDAERSTDLALGGQGDEVVLGDVACRRNDAVGGSVLLGHGHCAV</sequence>
<evidence type="ECO:0000256" key="3">
    <source>
        <dbReference type="ARBA" id="ARBA00022617"/>
    </source>
</evidence>
<gene>
    <name evidence="9" type="ORF">E0L32_004168</name>
</gene>
<proteinExistence type="inferred from homology"/>
<dbReference type="InterPro" id="IPR002403">
    <property type="entry name" value="Cyt_P450_E_grp-IV"/>
</dbReference>
<dbReference type="RefSeq" id="XP_030997884.1">
    <property type="nucleotide sequence ID" value="XM_031138549.1"/>
</dbReference>
<dbReference type="InterPro" id="IPR036396">
    <property type="entry name" value="Cyt_P450_sf"/>
</dbReference>
<dbReference type="PRINTS" id="PR00385">
    <property type="entry name" value="P450"/>
</dbReference>
<evidence type="ECO:0008006" key="11">
    <source>
        <dbReference type="Google" id="ProtNLM"/>
    </source>
</evidence>
<feature type="compositionally biased region" description="Low complexity" evidence="8">
    <location>
        <begin position="503"/>
        <end position="534"/>
    </location>
</feature>
<dbReference type="STRING" id="1093900.A0A507B910"/>
<dbReference type="PRINTS" id="PR00465">
    <property type="entry name" value="EP450IV"/>
</dbReference>
<keyword evidence="6" id="KW-0560">Oxidoreductase</keyword>
<dbReference type="InterPro" id="IPR050121">
    <property type="entry name" value="Cytochrome_P450_monoxygenase"/>
</dbReference>
<protein>
    <recommendedName>
        <fullName evidence="11">Cytochrome P450</fullName>
    </recommendedName>
</protein>
<dbReference type="GO" id="GO:0004497">
    <property type="term" value="F:monooxygenase activity"/>
    <property type="evidence" value="ECO:0007669"/>
    <property type="project" value="UniProtKB-KW"/>
</dbReference>
<keyword evidence="5 7" id="KW-0408">Iron</keyword>
<keyword evidence="6" id="KW-0503">Monooxygenase</keyword>
<keyword evidence="3 7" id="KW-0349">Heme</keyword>
<dbReference type="CDD" id="cd02440">
    <property type="entry name" value="AdoMet_MTases"/>
    <property type="match status" value="1"/>
</dbReference>
<feature type="binding site" description="axial binding residue" evidence="7">
    <location>
        <position position="442"/>
    </location>
    <ligand>
        <name>heme</name>
        <dbReference type="ChEBI" id="CHEBI:30413"/>
    </ligand>
    <ligandPart>
        <name>Fe</name>
        <dbReference type="ChEBI" id="CHEBI:18248"/>
    </ligandPart>
</feature>
<dbReference type="GO" id="GO:0005506">
    <property type="term" value="F:iron ion binding"/>
    <property type="evidence" value="ECO:0007669"/>
    <property type="project" value="InterPro"/>
</dbReference>
<feature type="region of interest" description="Disordered" evidence="8">
    <location>
        <begin position="486"/>
        <end position="564"/>
    </location>
</feature>
<evidence type="ECO:0000313" key="9">
    <source>
        <dbReference type="EMBL" id="TPX16173.1"/>
    </source>
</evidence>
<dbReference type="Pfam" id="PF13489">
    <property type="entry name" value="Methyltransf_23"/>
    <property type="match status" value="1"/>
</dbReference>
<name>A0A507B910_9PEZI</name>
<keyword evidence="10" id="KW-1185">Reference proteome</keyword>
<evidence type="ECO:0000256" key="7">
    <source>
        <dbReference type="PIRSR" id="PIRSR602403-1"/>
    </source>
</evidence>
<keyword evidence="4 7" id="KW-0479">Metal-binding</keyword>
<dbReference type="SUPFAM" id="SSF48264">
    <property type="entry name" value="Cytochrome P450"/>
    <property type="match status" value="1"/>
</dbReference>
<comment type="similarity">
    <text evidence="2">Belongs to the cytochrome P450 family.</text>
</comment>
<reference evidence="9 10" key="1">
    <citation type="submission" date="2019-06" db="EMBL/GenBank/DDBJ databases">
        <title>Draft genome sequence of the filamentous fungus Phialemoniopsis curvata isolated from diesel fuel.</title>
        <authorList>
            <person name="Varaljay V.A."/>
            <person name="Lyon W.J."/>
            <person name="Crouch A.L."/>
            <person name="Drake C.E."/>
            <person name="Hollomon J.M."/>
            <person name="Nadeau L.J."/>
            <person name="Nunn H.S."/>
            <person name="Stevenson B.S."/>
            <person name="Bojanowski C.L."/>
            <person name="Crookes-Goodson W.J."/>
        </authorList>
    </citation>
    <scope>NUCLEOTIDE SEQUENCE [LARGE SCALE GENOMIC DNA]</scope>
    <source>
        <strain evidence="9 10">D216</strain>
    </source>
</reference>
<dbReference type="PANTHER" id="PTHR24305:SF232">
    <property type="entry name" value="P450, PUTATIVE (EUROFUNG)-RELATED"/>
    <property type="match status" value="1"/>
</dbReference>
<evidence type="ECO:0000313" key="10">
    <source>
        <dbReference type="Proteomes" id="UP000319257"/>
    </source>
</evidence>
<dbReference type="InterPro" id="IPR001128">
    <property type="entry name" value="Cyt_P450"/>
</dbReference>
<evidence type="ECO:0000256" key="8">
    <source>
        <dbReference type="SAM" id="MobiDB-lite"/>
    </source>
</evidence>
<dbReference type="GeneID" id="41971615"/>
<dbReference type="InterPro" id="IPR017972">
    <property type="entry name" value="Cyt_P450_CS"/>
</dbReference>
<accession>A0A507B910</accession>
<dbReference type="Proteomes" id="UP000319257">
    <property type="component" value="Unassembled WGS sequence"/>
</dbReference>
<evidence type="ECO:0000256" key="1">
    <source>
        <dbReference type="ARBA" id="ARBA00001971"/>
    </source>
</evidence>
<dbReference type="GO" id="GO:0016705">
    <property type="term" value="F:oxidoreductase activity, acting on paired donors, with incorporation or reduction of molecular oxygen"/>
    <property type="evidence" value="ECO:0007669"/>
    <property type="project" value="InterPro"/>
</dbReference>
<evidence type="ECO:0000256" key="2">
    <source>
        <dbReference type="ARBA" id="ARBA00010617"/>
    </source>
</evidence>
<evidence type="ECO:0000256" key="4">
    <source>
        <dbReference type="ARBA" id="ARBA00022723"/>
    </source>
</evidence>
<dbReference type="InterPro" id="IPR029063">
    <property type="entry name" value="SAM-dependent_MTases_sf"/>
</dbReference>
<organism evidence="9 10">
    <name type="scientific">Thyridium curvatum</name>
    <dbReference type="NCBI Taxonomy" id="1093900"/>
    <lineage>
        <taxon>Eukaryota</taxon>
        <taxon>Fungi</taxon>
        <taxon>Dikarya</taxon>
        <taxon>Ascomycota</taxon>
        <taxon>Pezizomycotina</taxon>
        <taxon>Sordariomycetes</taxon>
        <taxon>Sordariomycetidae</taxon>
        <taxon>Thyridiales</taxon>
        <taxon>Thyridiaceae</taxon>
        <taxon>Thyridium</taxon>
    </lineage>
</organism>
<dbReference type="InParanoid" id="A0A507B910"/>
<dbReference type="EMBL" id="SKBQ01000019">
    <property type="protein sequence ID" value="TPX16173.1"/>
    <property type="molecule type" value="Genomic_DNA"/>
</dbReference>
<dbReference type="Gene3D" id="3.40.50.150">
    <property type="entry name" value="Vaccinia Virus protein VP39"/>
    <property type="match status" value="1"/>
</dbReference>
<dbReference type="PROSITE" id="PS00086">
    <property type="entry name" value="CYTOCHROME_P450"/>
    <property type="match status" value="1"/>
</dbReference>
<dbReference type="AlphaFoldDB" id="A0A507B910"/>
<dbReference type="GO" id="GO:0020037">
    <property type="term" value="F:heme binding"/>
    <property type="evidence" value="ECO:0007669"/>
    <property type="project" value="InterPro"/>
</dbReference>